<dbReference type="RefSeq" id="WP_104515086.1">
    <property type="nucleotide sequence ID" value="NZ_MQVW01000002.1"/>
</dbReference>
<evidence type="ECO:0008006" key="4">
    <source>
        <dbReference type="Google" id="ProtNLM"/>
    </source>
</evidence>
<name>A0A2S6INK5_9FLAO</name>
<evidence type="ECO:0000313" key="3">
    <source>
        <dbReference type="Proteomes" id="UP000239002"/>
    </source>
</evidence>
<dbReference type="Proteomes" id="UP000239002">
    <property type="component" value="Unassembled WGS sequence"/>
</dbReference>
<dbReference type="AlphaFoldDB" id="A0A2S6INK5"/>
<dbReference type="OrthoDB" id="1451563at2"/>
<protein>
    <recommendedName>
        <fullName evidence="4">Lipoprotein</fullName>
    </recommendedName>
</protein>
<comment type="caution">
    <text evidence="2">The sequence shown here is derived from an EMBL/GenBank/DDBJ whole genome shotgun (WGS) entry which is preliminary data.</text>
</comment>
<evidence type="ECO:0000256" key="1">
    <source>
        <dbReference type="SAM" id="SignalP"/>
    </source>
</evidence>
<feature type="signal peptide" evidence="1">
    <location>
        <begin position="1"/>
        <end position="19"/>
    </location>
</feature>
<accession>A0A2S6INK5</accession>
<reference evidence="2 3" key="1">
    <citation type="submission" date="2018-02" db="EMBL/GenBank/DDBJ databases">
        <title>Genomic Encyclopedia of Archaeal and Bacterial Type Strains, Phase II (KMG-II): from individual species to whole genera.</title>
        <authorList>
            <person name="Goeker M."/>
        </authorList>
    </citation>
    <scope>NUCLEOTIDE SEQUENCE [LARGE SCALE GENOMIC DNA]</scope>
    <source>
        <strain evidence="2 3">DSM 16809</strain>
    </source>
</reference>
<evidence type="ECO:0000313" key="2">
    <source>
        <dbReference type="EMBL" id="PPK95799.1"/>
    </source>
</evidence>
<sequence>MIKKILILLIFATATSCIGQNVVDSLETKAKNNQIPEKWNMELFNNDKKWLKDTNSKPINSLAFPVEKYEYYVFNKPFNFEIDNSHFSGISFGENTGGKEDKFIFKHELTIIFYTKEKDYQVNGDVSSRNFPYLTIQGQLELNNTYSFVGIKSPEDAGYLILNLKSFDLRFGQTIIIFPNKDNSFLYLQSDEKPVTGEDFNEFIDRVKNDDRIEKMIDKVSG</sequence>
<dbReference type="PROSITE" id="PS51257">
    <property type="entry name" value="PROKAR_LIPOPROTEIN"/>
    <property type="match status" value="1"/>
</dbReference>
<dbReference type="EMBL" id="PTJE01000002">
    <property type="protein sequence ID" value="PPK95799.1"/>
    <property type="molecule type" value="Genomic_DNA"/>
</dbReference>
<feature type="chain" id="PRO_5015664462" description="Lipoprotein" evidence="1">
    <location>
        <begin position="20"/>
        <end position="222"/>
    </location>
</feature>
<gene>
    <name evidence="2" type="ORF">LY01_01392</name>
</gene>
<organism evidence="2 3">
    <name type="scientific">Nonlabens xylanidelens</name>
    <dbReference type="NCBI Taxonomy" id="191564"/>
    <lineage>
        <taxon>Bacteria</taxon>
        <taxon>Pseudomonadati</taxon>
        <taxon>Bacteroidota</taxon>
        <taxon>Flavobacteriia</taxon>
        <taxon>Flavobacteriales</taxon>
        <taxon>Flavobacteriaceae</taxon>
        <taxon>Nonlabens</taxon>
    </lineage>
</organism>
<keyword evidence="1" id="KW-0732">Signal</keyword>
<keyword evidence="3" id="KW-1185">Reference proteome</keyword>
<proteinExistence type="predicted"/>